<gene>
    <name evidence="2" type="ORF">RHS03_07590</name>
</gene>
<feature type="compositionally biased region" description="Basic and acidic residues" evidence="1">
    <location>
        <begin position="67"/>
        <end position="77"/>
    </location>
</feature>
<protein>
    <submittedName>
        <fullName evidence="2">Uncharacterized protein</fullName>
    </submittedName>
</protein>
<evidence type="ECO:0000313" key="2">
    <source>
        <dbReference type="EMBL" id="KAF8698299.1"/>
    </source>
</evidence>
<feature type="compositionally biased region" description="Acidic residues" evidence="1">
    <location>
        <begin position="78"/>
        <end position="95"/>
    </location>
</feature>
<feature type="region of interest" description="Disordered" evidence="1">
    <location>
        <begin position="1"/>
        <end position="121"/>
    </location>
</feature>
<feature type="compositionally biased region" description="Basic and acidic residues" evidence="1">
    <location>
        <begin position="96"/>
        <end position="108"/>
    </location>
</feature>
<sequence length="121" mass="13924">MRYLGGGVGHYRHNIATSKDNVTTSIKDPENTVKVHLLEDQEQQEHSDAKESDKELEPENLLYNEVHGNKVENKDKEDGEDEDEDKEDKDEDEEDKLVGDKSDLDKNESLMGNNNDNPYEY</sequence>
<feature type="non-terminal residue" evidence="2">
    <location>
        <position position="121"/>
    </location>
</feature>
<name>A0A8H7HKG2_9AGAM</name>
<accession>A0A8H7HKG2</accession>
<feature type="compositionally biased region" description="Polar residues" evidence="1">
    <location>
        <begin position="15"/>
        <end position="26"/>
    </location>
</feature>
<dbReference type="Proteomes" id="UP000602905">
    <property type="component" value="Unassembled WGS sequence"/>
</dbReference>
<proteinExistence type="predicted"/>
<comment type="caution">
    <text evidence="2">The sequence shown here is derived from an EMBL/GenBank/DDBJ whole genome shotgun (WGS) entry which is preliminary data.</text>
</comment>
<organism evidence="2 3">
    <name type="scientific">Rhizoctonia solani</name>
    <dbReference type="NCBI Taxonomy" id="456999"/>
    <lineage>
        <taxon>Eukaryota</taxon>
        <taxon>Fungi</taxon>
        <taxon>Dikarya</taxon>
        <taxon>Basidiomycota</taxon>
        <taxon>Agaricomycotina</taxon>
        <taxon>Agaricomycetes</taxon>
        <taxon>Cantharellales</taxon>
        <taxon>Ceratobasidiaceae</taxon>
        <taxon>Rhizoctonia</taxon>
    </lineage>
</organism>
<evidence type="ECO:0000256" key="1">
    <source>
        <dbReference type="SAM" id="MobiDB-lite"/>
    </source>
</evidence>
<reference evidence="2" key="1">
    <citation type="submission" date="2020-09" db="EMBL/GenBank/DDBJ databases">
        <title>Comparative genome analyses of four rice-infecting Rhizoctonia solani isolates reveal extensive enrichment of homogalacturonan modification genes.</title>
        <authorList>
            <person name="Lee D.-Y."/>
            <person name="Jeon J."/>
            <person name="Kim K.-T."/>
            <person name="Cheong K."/>
            <person name="Song H."/>
            <person name="Choi G."/>
            <person name="Ko J."/>
            <person name="Opiyo S.O."/>
            <person name="Zuo S."/>
            <person name="Madhav S."/>
            <person name="Lee Y.-H."/>
            <person name="Wang G.-L."/>
        </authorList>
    </citation>
    <scope>NUCLEOTIDE SEQUENCE</scope>
    <source>
        <strain evidence="2">AG1-IA WGL</strain>
    </source>
</reference>
<dbReference type="EMBL" id="JACYCD010000265">
    <property type="protein sequence ID" value="KAF8698299.1"/>
    <property type="molecule type" value="Genomic_DNA"/>
</dbReference>
<feature type="compositionally biased region" description="Basic and acidic residues" evidence="1">
    <location>
        <begin position="27"/>
        <end position="57"/>
    </location>
</feature>
<dbReference type="AlphaFoldDB" id="A0A8H7HKG2"/>
<feature type="compositionally biased region" description="Polar residues" evidence="1">
    <location>
        <begin position="110"/>
        <end position="121"/>
    </location>
</feature>
<evidence type="ECO:0000313" key="3">
    <source>
        <dbReference type="Proteomes" id="UP000602905"/>
    </source>
</evidence>